<dbReference type="InterPro" id="IPR021327">
    <property type="entry name" value="DUF2934"/>
</dbReference>
<keyword evidence="3" id="KW-1185">Reference proteome</keyword>
<dbReference type="Pfam" id="PF11154">
    <property type="entry name" value="DUF2934"/>
    <property type="match status" value="1"/>
</dbReference>
<protein>
    <submittedName>
        <fullName evidence="2">DUF2934 domain-containing protein</fullName>
    </submittedName>
</protein>
<feature type="region of interest" description="Disordered" evidence="1">
    <location>
        <begin position="20"/>
        <end position="102"/>
    </location>
</feature>
<evidence type="ECO:0000313" key="3">
    <source>
        <dbReference type="Proteomes" id="UP001302652"/>
    </source>
</evidence>
<reference evidence="2 3" key="1">
    <citation type="submission" date="2023-10" db="EMBL/GenBank/DDBJ databases">
        <title>Surface-active antibiotics is a multifunctional adaptation for post-fire microbes.</title>
        <authorList>
            <person name="Liu M.D."/>
            <person name="Du Y."/>
            <person name="Koupaei S.K."/>
            <person name="Kim N.R."/>
            <person name="Zhang W."/>
            <person name="Traxler M.F."/>
        </authorList>
    </citation>
    <scope>NUCLEOTIDE SEQUENCE [LARGE SCALE GENOMIC DNA]</scope>
    <source>
        <strain evidence="2 3">F3</strain>
    </source>
</reference>
<dbReference type="EMBL" id="CP136513">
    <property type="protein sequence ID" value="WOD20146.1"/>
    <property type="molecule type" value="Genomic_DNA"/>
</dbReference>
<evidence type="ECO:0000256" key="1">
    <source>
        <dbReference type="SAM" id="MobiDB-lite"/>
    </source>
</evidence>
<organism evidence="2 3">
    <name type="scientific">Paraburkholderia kirstenboschensis</name>
    <dbReference type="NCBI Taxonomy" id="1245436"/>
    <lineage>
        <taxon>Bacteria</taxon>
        <taxon>Pseudomonadati</taxon>
        <taxon>Pseudomonadota</taxon>
        <taxon>Betaproteobacteria</taxon>
        <taxon>Burkholderiales</taxon>
        <taxon>Burkholderiaceae</taxon>
        <taxon>Paraburkholderia</taxon>
    </lineage>
</organism>
<dbReference type="Proteomes" id="UP001302652">
    <property type="component" value="Chromosome 1"/>
</dbReference>
<sequence length="102" mass="10779">MAGLPVEPTVEDRIRKRAYELWESDGSPEGRPDDYWLRAQAQIEAEGDAGDAEPPAAADQSGKGRRAAEAIDDESAEAAEAAEAAQPRTAARSRGNGGAKRS</sequence>
<evidence type="ECO:0000313" key="2">
    <source>
        <dbReference type="EMBL" id="WOD20146.1"/>
    </source>
</evidence>
<proteinExistence type="predicted"/>
<gene>
    <name evidence="2" type="ORF">RW095_28540</name>
</gene>
<feature type="compositionally biased region" description="Low complexity" evidence="1">
    <location>
        <begin position="78"/>
        <end position="92"/>
    </location>
</feature>
<name>A0ABZ0ESK0_9BURK</name>
<accession>A0ABZ0ESK0</accession>
<dbReference type="RefSeq" id="WP_317022114.1">
    <property type="nucleotide sequence ID" value="NZ_CP136513.1"/>
</dbReference>